<dbReference type="RefSeq" id="WP_208259634.1">
    <property type="nucleotide sequence ID" value="NZ_JAGEOJ010000014.1"/>
</dbReference>
<gene>
    <name evidence="1" type="ORF">J4573_31875</name>
</gene>
<proteinExistence type="predicted"/>
<keyword evidence="2" id="KW-1185">Reference proteome</keyword>
<dbReference type="Proteomes" id="UP000669179">
    <property type="component" value="Unassembled WGS sequence"/>
</dbReference>
<accession>A0A939PNB2</accession>
<name>A0A939PNB2_9ACTN</name>
<comment type="caution">
    <text evidence="1">The sequence shown here is derived from an EMBL/GenBank/DDBJ whole genome shotgun (WGS) entry which is preliminary data.</text>
</comment>
<organism evidence="1 2">
    <name type="scientific">Actinomadura barringtoniae</name>
    <dbReference type="NCBI Taxonomy" id="1427535"/>
    <lineage>
        <taxon>Bacteria</taxon>
        <taxon>Bacillati</taxon>
        <taxon>Actinomycetota</taxon>
        <taxon>Actinomycetes</taxon>
        <taxon>Streptosporangiales</taxon>
        <taxon>Thermomonosporaceae</taxon>
        <taxon>Actinomadura</taxon>
    </lineage>
</organism>
<protein>
    <submittedName>
        <fullName evidence="1">Uncharacterized protein</fullName>
    </submittedName>
</protein>
<evidence type="ECO:0000313" key="2">
    <source>
        <dbReference type="Proteomes" id="UP000669179"/>
    </source>
</evidence>
<evidence type="ECO:0000313" key="1">
    <source>
        <dbReference type="EMBL" id="MBO2451726.1"/>
    </source>
</evidence>
<dbReference type="EMBL" id="JAGEOJ010000014">
    <property type="protein sequence ID" value="MBO2451726.1"/>
    <property type="molecule type" value="Genomic_DNA"/>
</dbReference>
<dbReference type="AlphaFoldDB" id="A0A939PNB2"/>
<reference evidence="1" key="1">
    <citation type="submission" date="2021-03" db="EMBL/GenBank/DDBJ databases">
        <authorList>
            <person name="Kanchanasin P."/>
            <person name="Saeng-In P."/>
            <person name="Phongsopitanun W."/>
            <person name="Yuki M."/>
            <person name="Kudo T."/>
            <person name="Ohkuma M."/>
            <person name="Tanasupawat S."/>
        </authorList>
    </citation>
    <scope>NUCLEOTIDE SEQUENCE</scope>
    <source>
        <strain evidence="1">GKU 128</strain>
    </source>
</reference>
<sequence>MEPEPPLVRELFPDLVAELVTLLEEEGEPGLAIAAHDLRLVAECGCGDDVCQSFYSAPRPPGQKYGPGHRTIALSPSTGMLLLDVVNERIVYVEVLNRPKPESP</sequence>